<accession>A0A392VZY2</accession>
<keyword evidence="2" id="KW-1185">Reference proteome</keyword>
<dbReference type="AlphaFoldDB" id="A0A392VZY2"/>
<feature type="non-terminal residue" evidence="1">
    <location>
        <position position="17"/>
    </location>
</feature>
<dbReference type="EMBL" id="LXQA011342923">
    <property type="protein sequence ID" value="MCI93938.1"/>
    <property type="molecule type" value="Genomic_DNA"/>
</dbReference>
<organism evidence="1 2">
    <name type="scientific">Trifolium medium</name>
    <dbReference type="NCBI Taxonomy" id="97028"/>
    <lineage>
        <taxon>Eukaryota</taxon>
        <taxon>Viridiplantae</taxon>
        <taxon>Streptophyta</taxon>
        <taxon>Embryophyta</taxon>
        <taxon>Tracheophyta</taxon>
        <taxon>Spermatophyta</taxon>
        <taxon>Magnoliopsida</taxon>
        <taxon>eudicotyledons</taxon>
        <taxon>Gunneridae</taxon>
        <taxon>Pentapetalae</taxon>
        <taxon>rosids</taxon>
        <taxon>fabids</taxon>
        <taxon>Fabales</taxon>
        <taxon>Fabaceae</taxon>
        <taxon>Papilionoideae</taxon>
        <taxon>50 kb inversion clade</taxon>
        <taxon>NPAAA clade</taxon>
        <taxon>Hologalegina</taxon>
        <taxon>IRL clade</taxon>
        <taxon>Trifolieae</taxon>
        <taxon>Trifolium</taxon>
    </lineage>
</organism>
<reference evidence="1 2" key="1">
    <citation type="journal article" date="2018" name="Front. Plant Sci.">
        <title>Red Clover (Trifolium pratense) and Zigzag Clover (T. medium) - A Picture of Genomic Similarities and Differences.</title>
        <authorList>
            <person name="Dluhosova J."/>
            <person name="Istvanek J."/>
            <person name="Nedelnik J."/>
            <person name="Repkova J."/>
        </authorList>
    </citation>
    <scope>NUCLEOTIDE SEQUENCE [LARGE SCALE GENOMIC DNA]</scope>
    <source>
        <strain evidence="2">cv. 10/8</strain>
        <tissue evidence="1">Leaf</tissue>
    </source>
</reference>
<protein>
    <submittedName>
        <fullName evidence="1">Uncharacterized protein</fullName>
    </submittedName>
</protein>
<sequence length="17" mass="1985">MADQIEQMGITIESYQK</sequence>
<evidence type="ECO:0000313" key="2">
    <source>
        <dbReference type="Proteomes" id="UP000265520"/>
    </source>
</evidence>
<dbReference type="Proteomes" id="UP000265520">
    <property type="component" value="Unassembled WGS sequence"/>
</dbReference>
<comment type="caution">
    <text evidence="1">The sequence shown here is derived from an EMBL/GenBank/DDBJ whole genome shotgun (WGS) entry which is preliminary data.</text>
</comment>
<proteinExistence type="predicted"/>
<name>A0A392VZY2_9FABA</name>
<evidence type="ECO:0000313" key="1">
    <source>
        <dbReference type="EMBL" id="MCI93938.1"/>
    </source>
</evidence>